<proteinExistence type="predicted"/>
<comment type="caution">
    <text evidence="8">The sequence shown here is derived from an EMBL/GenBank/DDBJ whole genome shotgun (WGS) entry which is preliminary data.</text>
</comment>
<dbReference type="PANTHER" id="PTHR36985:SF1">
    <property type="entry name" value="TRANSLOCATION AND ASSEMBLY MODULE SUBUNIT TAMB"/>
    <property type="match status" value="1"/>
</dbReference>
<feature type="compositionally biased region" description="Low complexity" evidence="5">
    <location>
        <begin position="324"/>
        <end position="343"/>
    </location>
</feature>
<keyword evidence="4 6" id="KW-0472">Membrane</keyword>
<evidence type="ECO:0000256" key="6">
    <source>
        <dbReference type="SAM" id="Phobius"/>
    </source>
</evidence>
<dbReference type="EMBL" id="JACOFW010000010">
    <property type="protein sequence ID" value="MBC3807768.1"/>
    <property type="molecule type" value="Genomic_DNA"/>
</dbReference>
<dbReference type="PANTHER" id="PTHR36985">
    <property type="entry name" value="TRANSLOCATION AND ASSEMBLY MODULE SUBUNIT TAMB"/>
    <property type="match status" value="1"/>
</dbReference>
<accession>A0ABR6X4A4</accession>
<evidence type="ECO:0000256" key="1">
    <source>
        <dbReference type="ARBA" id="ARBA00004167"/>
    </source>
</evidence>
<feature type="domain" description="Translocation and assembly module TamB C-terminal" evidence="7">
    <location>
        <begin position="1067"/>
        <end position="1422"/>
    </location>
</feature>
<reference evidence="8 9" key="1">
    <citation type="submission" date="2020-08" db="EMBL/GenBank/DDBJ databases">
        <title>Novel species isolated from subtropical streams in China.</title>
        <authorList>
            <person name="Lu H."/>
        </authorList>
    </citation>
    <scope>NUCLEOTIDE SEQUENCE [LARGE SCALE GENOMIC DNA]</scope>
    <source>
        <strain evidence="8 9">KACC 16656</strain>
    </source>
</reference>
<dbReference type="Pfam" id="PF04357">
    <property type="entry name" value="TamB"/>
    <property type="match status" value="1"/>
</dbReference>
<organism evidence="8 9">
    <name type="scientific">Undibacterium seohonense</name>
    <dbReference type="NCBI Taxonomy" id="1344950"/>
    <lineage>
        <taxon>Bacteria</taxon>
        <taxon>Pseudomonadati</taxon>
        <taxon>Pseudomonadota</taxon>
        <taxon>Betaproteobacteria</taxon>
        <taxon>Burkholderiales</taxon>
        <taxon>Oxalobacteraceae</taxon>
        <taxon>Undibacterium</taxon>
    </lineage>
</organism>
<feature type="compositionally biased region" description="Polar residues" evidence="5">
    <location>
        <begin position="1"/>
        <end position="13"/>
    </location>
</feature>
<dbReference type="Proteomes" id="UP000648257">
    <property type="component" value="Unassembled WGS sequence"/>
</dbReference>
<keyword evidence="3 6" id="KW-1133">Transmembrane helix</keyword>
<evidence type="ECO:0000313" key="9">
    <source>
        <dbReference type="Proteomes" id="UP000648257"/>
    </source>
</evidence>
<dbReference type="RefSeq" id="WP_186922852.1">
    <property type="nucleotide sequence ID" value="NZ_JACOFW010000010.1"/>
</dbReference>
<evidence type="ECO:0000259" key="7">
    <source>
        <dbReference type="Pfam" id="PF04357"/>
    </source>
</evidence>
<evidence type="ECO:0000256" key="4">
    <source>
        <dbReference type="ARBA" id="ARBA00023136"/>
    </source>
</evidence>
<keyword evidence="9" id="KW-1185">Reference proteome</keyword>
<feature type="region of interest" description="Disordered" evidence="5">
    <location>
        <begin position="323"/>
        <end position="343"/>
    </location>
</feature>
<evidence type="ECO:0000256" key="2">
    <source>
        <dbReference type="ARBA" id="ARBA00022692"/>
    </source>
</evidence>
<name>A0ABR6X4A4_9BURK</name>
<evidence type="ECO:0000256" key="5">
    <source>
        <dbReference type="SAM" id="MobiDB-lite"/>
    </source>
</evidence>
<feature type="transmembrane region" description="Helical" evidence="6">
    <location>
        <begin position="38"/>
        <end position="57"/>
    </location>
</feature>
<dbReference type="InterPro" id="IPR007452">
    <property type="entry name" value="TamB_C"/>
</dbReference>
<evidence type="ECO:0000256" key="3">
    <source>
        <dbReference type="ARBA" id="ARBA00022989"/>
    </source>
</evidence>
<evidence type="ECO:0000313" key="8">
    <source>
        <dbReference type="EMBL" id="MBC3807768.1"/>
    </source>
</evidence>
<comment type="subcellular location">
    <subcellularLocation>
        <location evidence="1">Membrane</location>
        <topology evidence="1">Single-pass membrane protein</topology>
    </subcellularLocation>
</comment>
<keyword evidence="2 6" id="KW-0812">Transmembrane</keyword>
<feature type="region of interest" description="Disordered" evidence="5">
    <location>
        <begin position="1"/>
        <end position="20"/>
    </location>
</feature>
<protein>
    <submittedName>
        <fullName evidence="8">Translocation/assembly module TamB domain-containing protein</fullName>
    </submittedName>
</protein>
<gene>
    <name evidence="8" type="ORF">H8K52_10470</name>
</gene>
<sequence>MQYQDKSTQQQVEGSPESLGGGDIAGAPVVVKRAKSKFLLSLGLLVLACVLTVFWIFQTQGGSRFFLHSVEAVSGGRLSFHDVSGRLADRLQIDELIYRDPLHKISLSGLQLDWQAWALMRGRVEVSAVSISTLRVASVASKTPANLPASLQLPFNLAIKQAAVGRIVISELTADGKEINPIELKSVVANLQTSAGEHQFAVQLDSAWGGLRLKSTIKTAQPFPISGELTYHGQASQDLPKVLIQGRVSGSLQDLLLQAKSVDKSNDGLQADPTQQVNADVQLRVAPFSNDLIREVQLKVSRLNPQWINQHAPSAMLEISANLQPQSTPSTSSTQAAPQQQTPQKLKVLTGEIHILNRAPQTIDKLGLPFKTLVSKLDWADGLLTFSKGKIELIAGSVTVDSQLQFRQGKLPLIDTKLSLKDINLAQLDSRLRQSRIQGDLQLQAKEQQRIDFQAQLTEPRASLLADASFVLNRAGTNGMLQFKRFELQAEQAKLVGSGEFNFEGNQAFKLQAKMTQFDPAHWSLMPHGRLDGEIDLAGTLSGNAVVKLQVPNLSGELSGQKIFATGQAEWQQAKSLKLDQVQMQWGANQLSAHGVLGNLQEPLQINLQADDLALFESVTGFSLTGVARAKATVSGKLDALTANLDVHAQDLRSTRGFAIEQLDGELQISTNPDDPLKLQVKTKELRSASIALAPTEKAMSTLPIEKRRTLLEQLQLSIVGTLKNHTIAASAQFEKSQQLLLQAQGGLVSSLMPGAKRIGTTEDSKSWSGRVEQLKLSGFGAKIASHMPLDDMVLLSPMNLSLSATKITIGSARLAGGFGKLALESVDWTPLSLRSKAQWDDFPVMEAVKFVRPQERLHGDLRLGLLWDLQLKDNLPGDIQVRRQSGDLTVQDADGTGQTMPLGLSEFALQLQAGGVIAGSDAERVKMQLSAQGSRLGQWRATLETQLQRINDKWTFSSEAPLTGTLLANTSELQWLVGQFSSELAVKGQLKLDASFGGKFSKPTYQANLEGRGLELAFASEGLLFPNGELRAQLNQDVLKLEQLKFSNKVNYVPKVEQLQDLDWSGREGSFNATGEVNWRTQTGKIQADWKSFPLLQRKDRCLVVSGQANITQVDNVWALIGQLRADAAYFKLPKLPPPSLSSDVIVSKGVKLIDEDIALDDSKKGLKTKLDLQIDMGPRFVFVGRGLQTALTGTLRLRSNDGSPVHASGSIIANGGQYEGYGQQLEIERGILIFQGAPSNPALNIRALRKGLAVEAGVDVTGTVASPQVRLVSEPNVPDSEKISWLVLGRESDQVGTADASLLLSAAGAIFGGDGSRNIPRELVQDLGFDEFSIGPAENGGSSKLPSQTVAGATAVGASSNDKVVSIGKRLRPGLVLSVERGVSDASGALKISWQLSRRVRLIGRSGTDNSVDVKYSFSFN</sequence>